<dbReference type="Proteomes" id="UP001596087">
    <property type="component" value="Unassembled WGS sequence"/>
</dbReference>
<organism evidence="2 3">
    <name type="scientific">Nocardioides taihuensis</name>
    <dbReference type="NCBI Taxonomy" id="1835606"/>
    <lineage>
        <taxon>Bacteria</taxon>
        <taxon>Bacillati</taxon>
        <taxon>Actinomycetota</taxon>
        <taxon>Actinomycetes</taxon>
        <taxon>Propionibacteriales</taxon>
        <taxon>Nocardioidaceae</taxon>
        <taxon>Nocardioides</taxon>
    </lineage>
</organism>
<protein>
    <submittedName>
        <fullName evidence="2">Uncharacterized protein</fullName>
    </submittedName>
</protein>
<keyword evidence="3" id="KW-1185">Reference proteome</keyword>
<name>A0ABW0BNE5_9ACTN</name>
<feature type="chain" id="PRO_5047342945" evidence="1">
    <location>
        <begin position="31"/>
        <end position="206"/>
    </location>
</feature>
<accession>A0ABW0BNE5</accession>
<dbReference type="RefSeq" id="WP_378591992.1">
    <property type="nucleotide sequence ID" value="NZ_JBHSKD010000024.1"/>
</dbReference>
<reference evidence="3" key="1">
    <citation type="journal article" date="2019" name="Int. J. Syst. Evol. Microbiol.">
        <title>The Global Catalogue of Microorganisms (GCM) 10K type strain sequencing project: providing services to taxonomists for standard genome sequencing and annotation.</title>
        <authorList>
            <consortium name="The Broad Institute Genomics Platform"/>
            <consortium name="The Broad Institute Genome Sequencing Center for Infectious Disease"/>
            <person name="Wu L."/>
            <person name="Ma J."/>
        </authorList>
    </citation>
    <scope>NUCLEOTIDE SEQUENCE [LARGE SCALE GENOMIC DNA]</scope>
    <source>
        <strain evidence="3">DFY41</strain>
    </source>
</reference>
<evidence type="ECO:0000313" key="2">
    <source>
        <dbReference type="EMBL" id="MFC5178397.1"/>
    </source>
</evidence>
<keyword evidence="1" id="KW-0732">Signal</keyword>
<dbReference type="EMBL" id="JBHSKD010000024">
    <property type="protein sequence ID" value="MFC5178397.1"/>
    <property type="molecule type" value="Genomic_DNA"/>
</dbReference>
<gene>
    <name evidence="2" type="ORF">ACFPGP_17090</name>
</gene>
<sequence length="206" mass="21884">MRRRPTTPARRVVAGSATALSLALLAIPLAGCTGDDDGPDDATTSPTQAMPSDEGAVFEVATVTRVGKVTGRLTREARAAVVDSVTPVVERYVAAAYGGSYPRSSFGDALDDFTPFAQQQAQRDIGLLTNRPLGSEVDDVVPLKSRVDLDVLGVKGHAAGVTARYTLRFRTEGDVSRRVRVDGRLLLTHGDSGWKVFAYHVSKGVS</sequence>
<evidence type="ECO:0000313" key="3">
    <source>
        <dbReference type="Proteomes" id="UP001596087"/>
    </source>
</evidence>
<comment type="caution">
    <text evidence="2">The sequence shown here is derived from an EMBL/GenBank/DDBJ whole genome shotgun (WGS) entry which is preliminary data.</text>
</comment>
<feature type="signal peptide" evidence="1">
    <location>
        <begin position="1"/>
        <end position="30"/>
    </location>
</feature>
<proteinExistence type="predicted"/>
<evidence type="ECO:0000256" key="1">
    <source>
        <dbReference type="SAM" id="SignalP"/>
    </source>
</evidence>